<dbReference type="InterPro" id="IPR030662">
    <property type="entry name" value="DPH6/MJ0570"/>
</dbReference>
<dbReference type="InterPro" id="IPR014729">
    <property type="entry name" value="Rossmann-like_a/b/a_fold"/>
</dbReference>
<dbReference type="EC" id="6.3.1.14" evidence="2"/>
<dbReference type="Gene3D" id="3.40.50.620">
    <property type="entry name" value="HUPs"/>
    <property type="match status" value="1"/>
</dbReference>
<feature type="domain" description="Diphthamide synthase" evidence="1">
    <location>
        <begin position="5"/>
        <end position="221"/>
    </location>
</feature>
<dbReference type="PANTHER" id="PTHR12196">
    <property type="entry name" value="DOMAIN OF UNKNOWN FUNCTION 71 DUF71 -CONTAINING PROTEIN"/>
    <property type="match status" value="1"/>
</dbReference>
<name>A0ABW5RSQ0_9BACI</name>
<dbReference type="NCBIfam" id="TIGR00290">
    <property type="entry name" value="MJ0570_dom"/>
    <property type="match status" value="1"/>
</dbReference>
<dbReference type="RefSeq" id="WP_377936189.1">
    <property type="nucleotide sequence ID" value="NZ_JBHUMF010000031.1"/>
</dbReference>
<sequence>MKKRLALSWSGGKDGCLALDVLIKQGMEIACLVTTVPEEIGRTFGHGEKLEMLKLQSEALGIPVHFISCTFENYTESFVHSLKEYKEKYKLTGIAYGDLYLDGHRDWGEKVAAEAELEAVYPLWMEEKDALNALETFIHSGYKATVIRVRDDLLDESWLGRQLDDSFLHDIKNQNLCPMGESGEYHTFVYDGPLFNQKILLDAPDIIELETTKKLEFKKYQLQDKNSRSVPD</sequence>
<evidence type="ECO:0000313" key="2">
    <source>
        <dbReference type="EMBL" id="MFD2681718.1"/>
    </source>
</evidence>
<protein>
    <submittedName>
        <fullName evidence="2">Diphthine--ammonia ligase</fullName>
        <ecNumber evidence="2">6.3.1.14</ecNumber>
    </submittedName>
</protein>
<dbReference type="GO" id="GO:0017178">
    <property type="term" value="F:diphthine-ammonia ligase activity"/>
    <property type="evidence" value="ECO:0007669"/>
    <property type="project" value="UniProtKB-EC"/>
</dbReference>
<dbReference type="EMBL" id="JBHUMF010000031">
    <property type="protein sequence ID" value="MFD2681718.1"/>
    <property type="molecule type" value="Genomic_DNA"/>
</dbReference>
<dbReference type="Pfam" id="PF01902">
    <property type="entry name" value="Diphthami_syn_2"/>
    <property type="match status" value="1"/>
</dbReference>
<accession>A0ABW5RSQ0</accession>
<proteinExistence type="predicted"/>
<dbReference type="PANTHER" id="PTHR12196:SF2">
    <property type="entry name" value="DIPHTHINE--AMMONIA LIGASE"/>
    <property type="match status" value="1"/>
</dbReference>
<dbReference type="CDD" id="cd01994">
    <property type="entry name" value="AANH_PF0828-like"/>
    <property type="match status" value="1"/>
</dbReference>
<reference evidence="3" key="1">
    <citation type="journal article" date="2019" name="Int. J. Syst. Evol. Microbiol.">
        <title>The Global Catalogue of Microorganisms (GCM) 10K type strain sequencing project: providing services to taxonomists for standard genome sequencing and annotation.</title>
        <authorList>
            <consortium name="The Broad Institute Genomics Platform"/>
            <consortium name="The Broad Institute Genome Sequencing Center for Infectious Disease"/>
            <person name="Wu L."/>
            <person name="Ma J."/>
        </authorList>
    </citation>
    <scope>NUCLEOTIDE SEQUENCE [LARGE SCALE GENOMIC DNA]</scope>
    <source>
        <strain evidence="3">KCTC 3913</strain>
    </source>
</reference>
<dbReference type="Proteomes" id="UP001597506">
    <property type="component" value="Unassembled WGS sequence"/>
</dbReference>
<organism evidence="2 3">
    <name type="scientific">Bacillus seohaeanensis</name>
    <dbReference type="NCBI Taxonomy" id="284580"/>
    <lineage>
        <taxon>Bacteria</taxon>
        <taxon>Bacillati</taxon>
        <taxon>Bacillota</taxon>
        <taxon>Bacilli</taxon>
        <taxon>Bacillales</taxon>
        <taxon>Bacillaceae</taxon>
        <taxon>Bacillus</taxon>
    </lineage>
</organism>
<comment type="caution">
    <text evidence="2">The sequence shown here is derived from an EMBL/GenBank/DDBJ whole genome shotgun (WGS) entry which is preliminary data.</text>
</comment>
<dbReference type="InterPro" id="IPR002761">
    <property type="entry name" value="Diphthami_syn_dom"/>
</dbReference>
<gene>
    <name evidence="2" type="ORF">ACFSUL_13340</name>
</gene>
<evidence type="ECO:0000259" key="1">
    <source>
        <dbReference type="Pfam" id="PF01902"/>
    </source>
</evidence>
<dbReference type="Gene3D" id="3.90.1490.10">
    <property type="entry name" value="putative n-type atp pyrophosphatase, domain 2"/>
    <property type="match status" value="1"/>
</dbReference>
<evidence type="ECO:0000313" key="3">
    <source>
        <dbReference type="Proteomes" id="UP001597506"/>
    </source>
</evidence>
<keyword evidence="2" id="KW-0436">Ligase</keyword>
<keyword evidence="3" id="KW-1185">Reference proteome</keyword>
<dbReference type="SUPFAM" id="SSF52402">
    <property type="entry name" value="Adenine nucleotide alpha hydrolases-like"/>
    <property type="match status" value="1"/>
</dbReference>